<accession>A0ABD3SGK3</accession>
<evidence type="ECO:0000256" key="1">
    <source>
        <dbReference type="ARBA" id="ARBA00022714"/>
    </source>
</evidence>
<organism evidence="5 6">
    <name type="scientific">Cyclostephanos tholiformis</name>
    <dbReference type="NCBI Taxonomy" id="382380"/>
    <lineage>
        <taxon>Eukaryota</taxon>
        <taxon>Sar</taxon>
        <taxon>Stramenopiles</taxon>
        <taxon>Ochrophyta</taxon>
        <taxon>Bacillariophyta</taxon>
        <taxon>Coscinodiscophyceae</taxon>
        <taxon>Thalassiosirophycidae</taxon>
        <taxon>Stephanodiscales</taxon>
        <taxon>Stephanodiscaceae</taxon>
        <taxon>Cyclostephanos</taxon>
    </lineage>
</organism>
<keyword evidence="4" id="KW-0411">Iron-sulfur</keyword>
<evidence type="ECO:0000256" key="3">
    <source>
        <dbReference type="ARBA" id="ARBA00023004"/>
    </source>
</evidence>
<keyword evidence="1" id="KW-0001">2Fe-2S</keyword>
<protein>
    <recommendedName>
        <fullName evidence="7">PDZ domain-containing protein</fullName>
    </recommendedName>
</protein>
<comment type="caution">
    <text evidence="5">The sequence shown here is derived from an EMBL/GenBank/DDBJ whole genome shotgun (WGS) entry which is preliminary data.</text>
</comment>
<dbReference type="InterPro" id="IPR012675">
    <property type="entry name" value="Beta-grasp_dom_sf"/>
</dbReference>
<evidence type="ECO:0000313" key="5">
    <source>
        <dbReference type="EMBL" id="KAL3823704.1"/>
    </source>
</evidence>
<dbReference type="GO" id="GO:0051537">
    <property type="term" value="F:2 iron, 2 sulfur cluster binding"/>
    <property type="evidence" value="ECO:0007669"/>
    <property type="project" value="UniProtKB-KW"/>
</dbReference>
<evidence type="ECO:0000313" key="6">
    <source>
        <dbReference type="Proteomes" id="UP001530377"/>
    </source>
</evidence>
<keyword evidence="2" id="KW-0479">Metal-binding</keyword>
<dbReference type="Gene3D" id="3.10.20.30">
    <property type="match status" value="1"/>
</dbReference>
<dbReference type="PANTHER" id="PTHR23426">
    <property type="entry name" value="FERREDOXIN/ADRENODOXIN"/>
    <property type="match status" value="1"/>
</dbReference>
<dbReference type="AlphaFoldDB" id="A0ABD3SGK3"/>
<evidence type="ECO:0000256" key="4">
    <source>
        <dbReference type="ARBA" id="ARBA00023014"/>
    </source>
</evidence>
<name>A0ABD3SGK3_9STRA</name>
<dbReference type="Proteomes" id="UP001530377">
    <property type="component" value="Unassembled WGS sequence"/>
</dbReference>
<proteinExistence type="predicted"/>
<dbReference type="PANTHER" id="PTHR23426:SF67">
    <property type="entry name" value="2FE-2S FERREDOXIN-TYPE DOMAIN-CONTAINING PROTEIN"/>
    <property type="match status" value="1"/>
</dbReference>
<dbReference type="EMBL" id="JALLPB020000031">
    <property type="protein sequence ID" value="KAL3823704.1"/>
    <property type="molecule type" value="Genomic_DNA"/>
</dbReference>
<evidence type="ECO:0008006" key="7">
    <source>
        <dbReference type="Google" id="ProtNLM"/>
    </source>
</evidence>
<dbReference type="InterPro" id="IPR001055">
    <property type="entry name" value="Adrenodoxin-like"/>
</dbReference>
<sequence length="340" mass="36529">MPPSSSSSSILYILLCIPCRNLHQYRHGGAVHSFVLPPSTMKRAASMTTSYLSAQVQGSFYAAAGAPSVDMTTYDLPLERTIDEWTAVVQPPSSLREGGVFLRAKDSRGELFVDTLQFSIRRGGGLGLILTEIAGGREDGIGITIIEEILADGNSAGVGLVPGDSIVSLSVSTSNGNGDVQTTMVSTECMGYDATIDAITSLPPSTSSDDVVNLTVKRVRRQPRINVRLQYPPNSDEDDVTIELFAGENLRRAMLTRGIKLNDRLAKRFDSGGSGDCGSDGTCATCVVGVARGMELLSPMGQQEEQILSKKPRWRMACKTVVGYGMVEGNMTLQVNPRQW</sequence>
<dbReference type="GO" id="GO:0046872">
    <property type="term" value="F:metal ion binding"/>
    <property type="evidence" value="ECO:0007669"/>
    <property type="project" value="UniProtKB-KW"/>
</dbReference>
<gene>
    <name evidence="5" type="ORF">ACHAXA_007275</name>
</gene>
<keyword evidence="3" id="KW-0408">Iron</keyword>
<dbReference type="InterPro" id="IPR036010">
    <property type="entry name" value="2Fe-2S_ferredoxin-like_sf"/>
</dbReference>
<keyword evidence="6" id="KW-1185">Reference proteome</keyword>
<reference evidence="5 6" key="1">
    <citation type="submission" date="2024-10" db="EMBL/GenBank/DDBJ databases">
        <title>Updated reference genomes for cyclostephanoid diatoms.</title>
        <authorList>
            <person name="Roberts W.R."/>
            <person name="Alverson A.J."/>
        </authorList>
    </citation>
    <scope>NUCLEOTIDE SEQUENCE [LARGE SCALE GENOMIC DNA]</scope>
    <source>
        <strain evidence="5 6">AJA228-03</strain>
    </source>
</reference>
<dbReference type="SUPFAM" id="SSF54292">
    <property type="entry name" value="2Fe-2S ferredoxin-like"/>
    <property type="match status" value="1"/>
</dbReference>
<evidence type="ECO:0000256" key="2">
    <source>
        <dbReference type="ARBA" id="ARBA00022723"/>
    </source>
</evidence>